<dbReference type="AlphaFoldDB" id="A0A1V1I2C2"/>
<sequence>MPEDVPIDFDELSYLTLSYYGFDGNTHVGEMIINKEVASEVVDIFKEIYEKKYPIDKIKLIDEYNAVDELSMSDNNSSSFCYRTIKNTNIVSNHGKGLAIDINPIQNPHVVGDDISPKNGYNFKDRTNIKQGMIIEGDDLYNAFIKKGWTWGGHWKNPDYQHFEKKLN</sequence>
<proteinExistence type="predicted"/>
<evidence type="ECO:0000313" key="3">
    <source>
        <dbReference type="Proteomes" id="UP000245622"/>
    </source>
</evidence>
<dbReference type="KEGG" id="ril:CRIB_1753"/>
<dbReference type="SUPFAM" id="SSF55166">
    <property type="entry name" value="Hedgehog/DD-peptidase"/>
    <property type="match status" value="1"/>
</dbReference>
<gene>
    <name evidence="2" type="ORF">CRIB_1753</name>
</gene>
<dbReference type="EMBL" id="LN555523">
    <property type="protein sequence ID" value="CED94360.1"/>
    <property type="molecule type" value="Genomic_DNA"/>
</dbReference>
<dbReference type="Proteomes" id="UP000245622">
    <property type="component" value="Chromosome 1"/>
</dbReference>
<keyword evidence="3" id="KW-1185">Reference proteome</keyword>
<organism evidence="2 3">
    <name type="scientific">Romboutsia ilealis</name>
    <dbReference type="NCBI Taxonomy" id="1115758"/>
    <lineage>
        <taxon>Bacteria</taxon>
        <taxon>Bacillati</taxon>
        <taxon>Bacillota</taxon>
        <taxon>Clostridia</taxon>
        <taxon>Peptostreptococcales</taxon>
        <taxon>Peptostreptococcaceae</taxon>
        <taxon>Romboutsia</taxon>
    </lineage>
</organism>
<evidence type="ECO:0000313" key="2">
    <source>
        <dbReference type="EMBL" id="CED94360.1"/>
    </source>
</evidence>
<dbReference type="InterPro" id="IPR009045">
    <property type="entry name" value="Zn_M74/Hedgehog-like"/>
</dbReference>
<protein>
    <submittedName>
        <fullName evidence="2">Extensin protein</fullName>
    </submittedName>
</protein>
<accession>A0A1V1I2C2</accession>
<feature type="domain" description="Peptidase M15C" evidence="1">
    <location>
        <begin position="88"/>
        <end position="165"/>
    </location>
</feature>
<dbReference type="Gene3D" id="3.30.1380.10">
    <property type="match status" value="1"/>
</dbReference>
<evidence type="ECO:0000259" key="1">
    <source>
        <dbReference type="Pfam" id="PF13539"/>
    </source>
</evidence>
<reference evidence="2 3" key="1">
    <citation type="submission" date="2014-04" db="EMBL/GenBank/DDBJ databases">
        <authorList>
            <person name="Hornung B.V."/>
        </authorList>
    </citation>
    <scope>NUCLEOTIDE SEQUENCE [LARGE SCALE GENOMIC DNA]</scope>
    <source>
        <strain evidence="2 3">CRIB</strain>
    </source>
</reference>
<dbReference type="GO" id="GO:0008233">
    <property type="term" value="F:peptidase activity"/>
    <property type="evidence" value="ECO:0007669"/>
    <property type="project" value="InterPro"/>
</dbReference>
<name>A0A1V1I2C2_9FIRM</name>
<dbReference type="Pfam" id="PF13539">
    <property type="entry name" value="Peptidase_M15_4"/>
    <property type="match status" value="1"/>
</dbReference>
<dbReference type="InterPro" id="IPR039561">
    <property type="entry name" value="Peptidase_M15C"/>
</dbReference>